<dbReference type="PANTHER" id="PTHR30126">
    <property type="entry name" value="HTH-TYPE TRANSCRIPTIONAL REGULATOR"/>
    <property type="match status" value="1"/>
</dbReference>
<dbReference type="Gene3D" id="3.40.190.10">
    <property type="entry name" value="Periplasmic binding protein-like II"/>
    <property type="match status" value="2"/>
</dbReference>
<evidence type="ECO:0000256" key="4">
    <source>
        <dbReference type="ARBA" id="ARBA00023163"/>
    </source>
</evidence>
<evidence type="ECO:0000256" key="1">
    <source>
        <dbReference type="ARBA" id="ARBA00009437"/>
    </source>
</evidence>
<evidence type="ECO:0000313" key="7">
    <source>
        <dbReference type="Proteomes" id="UP000235616"/>
    </source>
</evidence>
<dbReference type="Pfam" id="PF03466">
    <property type="entry name" value="LysR_substrate"/>
    <property type="match status" value="1"/>
</dbReference>
<dbReference type="PANTHER" id="PTHR30126:SF2">
    <property type="entry name" value="HTH-TYPE TRANSCRIPTIONAL REGULATOR YJIE"/>
    <property type="match status" value="1"/>
</dbReference>
<evidence type="ECO:0000256" key="2">
    <source>
        <dbReference type="ARBA" id="ARBA00023015"/>
    </source>
</evidence>
<dbReference type="InterPro" id="IPR005119">
    <property type="entry name" value="LysR_subst-bd"/>
</dbReference>
<proteinExistence type="inferred from homology"/>
<dbReference type="OrthoDB" id="8715249at2"/>
<keyword evidence="4" id="KW-0804">Transcription</keyword>
<accession>A0A2N7VYA5</accession>
<comment type="caution">
    <text evidence="6">The sequence shown here is derived from an EMBL/GenBank/DDBJ whole genome shotgun (WGS) entry which is preliminary data.</text>
</comment>
<keyword evidence="3" id="KW-0238">DNA-binding</keyword>
<dbReference type="EMBL" id="PNYA01000004">
    <property type="protein sequence ID" value="PMS22131.1"/>
    <property type="molecule type" value="Genomic_DNA"/>
</dbReference>
<dbReference type="Gene3D" id="1.10.10.10">
    <property type="entry name" value="Winged helix-like DNA-binding domain superfamily/Winged helix DNA-binding domain"/>
    <property type="match status" value="1"/>
</dbReference>
<dbReference type="Proteomes" id="UP000235616">
    <property type="component" value="Unassembled WGS sequence"/>
</dbReference>
<dbReference type="InterPro" id="IPR036388">
    <property type="entry name" value="WH-like_DNA-bd_sf"/>
</dbReference>
<dbReference type="SUPFAM" id="SSF46785">
    <property type="entry name" value="Winged helix' DNA-binding domain"/>
    <property type="match status" value="1"/>
</dbReference>
<dbReference type="Pfam" id="PF00126">
    <property type="entry name" value="HTH_1"/>
    <property type="match status" value="1"/>
</dbReference>
<dbReference type="CDD" id="cd05466">
    <property type="entry name" value="PBP2_LTTR_substrate"/>
    <property type="match status" value="1"/>
</dbReference>
<dbReference type="AlphaFoldDB" id="A0A2N7VYA5"/>
<evidence type="ECO:0000313" key="6">
    <source>
        <dbReference type="EMBL" id="PMS22131.1"/>
    </source>
</evidence>
<dbReference type="RefSeq" id="WP_102644531.1">
    <property type="nucleotide sequence ID" value="NZ_PNYA01000004.1"/>
</dbReference>
<dbReference type="GO" id="GO:0000976">
    <property type="term" value="F:transcription cis-regulatory region binding"/>
    <property type="evidence" value="ECO:0007669"/>
    <property type="project" value="TreeGrafter"/>
</dbReference>
<dbReference type="PROSITE" id="PS50931">
    <property type="entry name" value="HTH_LYSR"/>
    <property type="match status" value="1"/>
</dbReference>
<dbReference type="InterPro" id="IPR000847">
    <property type="entry name" value="LysR_HTH_N"/>
</dbReference>
<evidence type="ECO:0000256" key="3">
    <source>
        <dbReference type="ARBA" id="ARBA00023125"/>
    </source>
</evidence>
<dbReference type="InterPro" id="IPR036390">
    <property type="entry name" value="WH_DNA-bd_sf"/>
</dbReference>
<reference evidence="6 7" key="1">
    <citation type="submission" date="2018-01" db="EMBL/GenBank/DDBJ databases">
        <title>Whole genome analyses suggest that Burkholderia sensu lato contains two further novel genera in the rhizoxinica-symbiotica group Mycetohabitans gen. nov., and Trinickia gen. nov.: implications for the evolution of diazotrophy and nodulation in the Burkholderiaceae.</title>
        <authorList>
            <person name="Estrada-de los Santos P."/>
            <person name="Palmer M."/>
            <person name="Chavez-Ramirez B."/>
            <person name="Beukes C."/>
            <person name="Steenkamp E.T."/>
            <person name="Hirsch A.M."/>
            <person name="Manyaka P."/>
            <person name="Maluk M."/>
            <person name="Lafos M."/>
            <person name="Crook M."/>
            <person name="Gross E."/>
            <person name="Simon M.F."/>
            <person name="Bueno dos Reis Junior F."/>
            <person name="Poole P.S."/>
            <person name="Venter S.N."/>
            <person name="James E.K."/>
        </authorList>
    </citation>
    <scope>NUCLEOTIDE SEQUENCE [LARGE SCALE GENOMIC DNA]</scope>
    <source>
        <strain evidence="6 7">GIMN1.004</strain>
    </source>
</reference>
<sequence length="305" mass="34094">MEVEWIEDLVVLAQYKSFSRAAEARNLTQSGFSRRIQSLEQWIGAELVDRSSYPLSLTPAGLLFKEAAEDMLRKLFDTRSIIRNDERIHGPGLKIAAGHTLSASFLPRWLNALSQRLGAVRARVVPTNVHDSILMLVNGNCELMLAYHHPELSLHLDPTRYEYLTVGRDVFMPVRRTAGRAGGQPRLPGTARQPVPLIGYAPTTYFGRCLALVLRRQGNAAVLQPYFESDMAEVLKQMALASDGIAWLPRSLIEGELASGVLTSAGERRWVLDLELRLYRDRNNASPLLAQLWPHLTDLQSGSLN</sequence>
<dbReference type="PRINTS" id="PR00039">
    <property type="entry name" value="HTHLYSR"/>
</dbReference>
<gene>
    <name evidence="6" type="ORF">C0Z18_06380</name>
</gene>
<comment type="similarity">
    <text evidence="1">Belongs to the LysR transcriptional regulatory family.</text>
</comment>
<evidence type="ECO:0000259" key="5">
    <source>
        <dbReference type="PROSITE" id="PS50931"/>
    </source>
</evidence>
<feature type="domain" description="HTH lysR-type" evidence="5">
    <location>
        <begin position="1"/>
        <end position="58"/>
    </location>
</feature>
<keyword evidence="2" id="KW-0805">Transcription regulation</keyword>
<name>A0A2N7VYA5_9BURK</name>
<keyword evidence="7" id="KW-1185">Reference proteome</keyword>
<protein>
    <submittedName>
        <fullName evidence="6">LysR family transcriptional regulator</fullName>
    </submittedName>
</protein>
<dbReference type="GO" id="GO:0003700">
    <property type="term" value="F:DNA-binding transcription factor activity"/>
    <property type="evidence" value="ECO:0007669"/>
    <property type="project" value="InterPro"/>
</dbReference>
<organism evidence="6 7">
    <name type="scientific">Trinickia dabaoshanensis</name>
    <dbReference type="NCBI Taxonomy" id="564714"/>
    <lineage>
        <taxon>Bacteria</taxon>
        <taxon>Pseudomonadati</taxon>
        <taxon>Pseudomonadota</taxon>
        <taxon>Betaproteobacteria</taxon>
        <taxon>Burkholderiales</taxon>
        <taxon>Burkholderiaceae</taxon>
        <taxon>Trinickia</taxon>
    </lineage>
</organism>
<dbReference type="SUPFAM" id="SSF53850">
    <property type="entry name" value="Periplasmic binding protein-like II"/>
    <property type="match status" value="1"/>
</dbReference>